<feature type="compositionally biased region" description="Low complexity" evidence="14">
    <location>
        <begin position="796"/>
        <end position="806"/>
    </location>
</feature>
<name>A0A8C6L9B0_NOTFU</name>
<dbReference type="FunFam" id="2.20.70.10:FF:000002">
    <property type="entry name" value="Membrane-associated guanylate kinase, WW and PDZ domain-containing protein 3 isoform 1"/>
    <property type="match status" value="1"/>
</dbReference>
<feature type="domain" description="PDZ" evidence="17">
    <location>
        <begin position="65"/>
        <end position="103"/>
    </location>
</feature>
<dbReference type="InterPro" id="IPR001202">
    <property type="entry name" value="WW_dom"/>
</dbReference>
<dbReference type="PANTHER" id="PTHR10316:SF10">
    <property type="entry name" value="MEMBRANE-ASSOCIATED GUANYLATE KINASE, WW AND PDZ DOMAIN-CONTAINING PROTEIN 3"/>
    <property type="match status" value="1"/>
</dbReference>
<keyword evidence="11" id="KW-0965">Cell junction</keyword>
<dbReference type="GeneTree" id="ENSGT00940000156496"/>
<dbReference type="FunFam" id="3.30.63.10:FF:000003">
    <property type="entry name" value="Membrane-associated guanylate kinase, WW and PDZ domain-containing protein 3 isoform 1"/>
    <property type="match status" value="1"/>
</dbReference>
<feature type="domain" description="PDZ" evidence="17">
    <location>
        <begin position="560"/>
        <end position="623"/>
    </location>
</feature>
<feature type="domain" description="PDZ" evidence="17">
    <location>
        <begin position="389"/>
        <end position="458"/>
    </location>
</feature>
<feature type="domain" description="WW" evidence="15">
    <location>
        <begin position="285"/>
        <end position="318"/>
    </location>
</feature>
<dbReference type="SUPFAM" id="SSF52540">
    <property type="entry name" value="P-loop containing nucleoside triphosphate hydrolases"/>
    <property type="match status" value="1"/>
</dbReference>
<dbReference type="Pfam" id="PF00397">
    <property type="entry name" value="WW"/>
    <property type="match status" value="1"/>
</dbReference>
<feature type="domain" description="PDZ" evidence="17">
    <location>
        <begin position="824"/>
        <end position="911"/>
    </location>
</feature>
<dbReference type="GO" id="GO:0005737">
    <property type="term" value="C:cytoplasm"/>
    <property type="evidence" value="ECO:0007669"/>
    <property type="project" value="TreeGrafter"/>
</dbReference>
<dbReference type="InterPro" id="IPR027417">
    <property type="entry name" value="P-loop_NTPase"/>
</dbReference>
<dbReference type="InterPro" id="IPR020590">
    <property type="entry name" value="Guanylate_kinase_CS"/>
</dbReference>
<dbReference type="FunFam" id="2.30.42.10:FF:000131">
    <property type="entry name" value="membrane-associated guanylate kinase, WW and PDZ domain-containing protein 3 isoform X1"/>
    <property type="match status" value="1"/>
</dbReference>
<evidence type="ECO:0000256" key="13">
    <source>
        <dbReference type="ARBA" id="ARBA00033438"/>
    </source>
</evidence>
<dbReference type="SMART" id="SM00456">
    <property type="entry name" value="WW"/>
    <property type="match status" value="1"/>
</dbReference>
<dbReference type="Proteomes" id="UP000694548">
    <property type="component" value="Chromosome sgr15"/>
</dbReference>
<evidence type="ECO:0000313" key="18">
    <source>
        <dbReference type="Ensembl" id="ENSNFUP00015015609.1"/>
    </source>
</evidence>
<keyword evidence="9" id="KW-0547">Nucleotide-binding</keyword>
<evidence type="ECO:0000313" key="19">
    <source>
        <dbReference type="Proteomes" id="UP000694548"/>
    </source>
</evidence>
<dbReference type="Ensembl" id="ENSNFUT00015016353.1">
    <property type="protein sequence ID" value="ENSNFUP00015015609.1"/>
    <property type="gene ID" value="ENSNFUG00015007511.1"/>
</dbReference>
<keyword evidence="5" id="KW-0796">Tight junction</keyword>
<feature type="region of interest" description="Disordered" evidence="14">
    <location>
        <begin position="479"/>
        <end position="535"/>
    </location>
</feature>
<feature type="compositionally biased region" description="Polar residues" evidence="14">
    <location>
        <begin position="650"/>
        <end position="659"/>
    </location>
</feature>
<protein>
    <recommendedName>
        <fullName evidence="4">Membrane-associated guanylate kinase, WW and PDZ domain-containing protein 3</fullName>
    </recommendedName>
    <alternativeName>
        <fullName evidence="13">Membrane-associated guanylate kinase inverted 3</fullName>
    </alternativeName>
</protein>
<dbReference type="GO" id="GO:0005524">
    <property type="term" value="F:ATP binding"/>
    <property type="evidence" value="ECO:0007669"/>
    <property type="project" value="UniProtKB-KW"/>
</dbReference>
<evidence type="ECO:0000256" key="2">
    <source>
        <dbReference type="ARBA" id="ARBA00004435"/>
    </source>
</evidence>
<dbReference type="PROSITE" id="PS01159">
    <property type="entry name" value="WW_DOMAIN_1"/>
    <property type="match status" value="1"/>
</dbReference>
<dbReference type="Pfam" id="PF00595">
    <property type="entry name" value="PDZ"/>
    <property type="match status" value="4"/>
</dbReference>
<evidence type="ECO:0000259" key="17">
    <source>
        <dbReference type="PROSITE" id="PS50106"/>
    </source>
</evidence>
<dbReference type="CDD" id="cd06730">
    <property type="entry name" value="PDZ0_MAGI-1_3-like"/>
    <property type="match status" value="1"/>
</dbReference>
<feature type="region of interest" description="Disordered" evidence="14">
    <location>
        <begin position="213"/>
        <end position="250"/>
    </location>
</feature>
<dbReference type="CDD" id="cd00201">
    <property type="entry name" value="WW"/>
    <property type="match status" value="1"/>
</dbReference>
<keyword evidence="8" id="KW-0677">Repeat</keyword>
<dbReference type="GO" id="GO:0005886">
    <property type="term" value="C:plasma membrane"/>
    <property type="evidence" value="ECO:0007669"/>
    <property type="project" value="UniProtKB-SubCell"/>
</dbReference>
<dbReference type="FunFam" id="2.30.42.10:FF:000012">
    <property type="entry name" value="Membrane associated guanylate kinase, WW and PDZ domain containing 1"/>
    <property type="match status" value="1"/>
</dbReference>
<dbReference type="GO" id="GO:0005923">
    <property type="term" value="C:bicellular tight junction"/>
    <property type="evidence" value="ECO:0007669"/>
    <property type="project" value="UniProtKB-SubCell"/>
</dbReference>
<evidence type="ECO:0000256" key="12">
    <source>
        <dbReference type="ARBA" id="ARBA00023136"/>
    </source>
</evidence>
<dbReference type="PROSITE" id="PS50106">
    <property type="entry name" value="PDZ"/>
    <property type="match status" value="6"/>
</dbReference>
<dbReference type="Gene3D" id="2.20.70.10">
    <property type="match status" value="1"/>
</dbReference>
<feature type="compositionally biased region" description="Polar residues" evidence="14">
    <location>
        <begin position="669"/>
        <end position="679"/>
    </location>
</feature>
<organism evidence="18 19">
    <name type="scientific">Nothobranchius furzeri</name>
    <name type="common">Turquoise killifish</name>
    <dbReference type="NCBI Taxonomy" id="105023"/>
    <lineage>
        <taxon>Eukaryota</taxon>
        <taxon>Metazoa</taxon>
        <taxon>Chordata</taxon>
        <taxon>Craniata</taxon>
        <taxon>Vertebrata</taxon>
        <taxon>Euteleostomi</taxon>
        <taxon>Actinopterygii</taxon>
        <taxon>Neopterygii</taxon>
        <taxon>Teleostei</taxon>
        <taxon>Neoteleostei</taxon>
        <taxon>Acanthomorphata</taxon>
        <taxon>Ovalentaria</taxon>
        <taxon>Atherinomorphae</taxon>
        <taxon>Cyprinodontiformes</taxon>
        <taxon>Nothobranchiidae</taxon>
        <taxon>Nothobranchius</taxon>
    </lineage>
</organism>
<evidence type="ECO:0000256" key="11">
    <source>
        <dbReference type="ARBA" id="ARBA00022949"/>
    </source>
</evidence>
<evidence type="ECO:0000256" key="1">
    <source>
        <dbReference type="ARBA" id="ARBA00004202"/>
    </source>
</evidence>
<dbReference type="Gene3D" id="3.30.63.10">
    <property type="entry name" value="Guanylate Kinase phosphate binding domain"/>
    <property type="match status" value="1"/>
</dbReference>
<dbReference type="SMART" id="SM00072">
    <property type="entry name" value="GuKc"/>
    <property type="match status" value="1"/>
</dbReference>
<dbReference type="FunFam" id="2.30.42.10:FF:000148">
    <property type="entry name" value="membrane-associated guanylate kinase, WW and PDZ domain-containing protein 3 isoform X1"/>
    <property type="match status" value="1"/>
</dbReference>
<dbReference type="InterPro" id="IPR008145">
    <property type="entry name" value="GK/Ca_channel_bsu"/>
</dbReference>
<dbReference type="FunFam" id="2.30.42.10:FF:000005">
    <property type="entry name" value="Membrane associated guanylate kinase, WW and PDZ domain containing 1"/>
    <property type="match status" value="1"/>
</dbReference>
<reference evidence="18" key="2">
    <citation type="submission" date="2025-08" db="UniProtKB">
        <authorList>
            <consortium name="Ensembl"/>
        </authorList>
    </citation>
    <scope>IDENTIFICATION</scope>
</reference>
<dbReference type="Pfam" id="PF00625">
    <property type="entry name" value="Guanylate_kin"/>
    <property type="match status" value="1"/>
</dbReference>
<dbReference type="CDD" id="cd06732">
    <property type="entry name" value="PDZ2_MAGI-1_3-like"/>
    <property type="match status" value="1"/>
</dbReference>
<sequence length="1076" mass="117635">MSKTLKKKRHWLTKVQECSVSWGGTGELTTVVELRGGAEHGEFPYIGRVASEVAVCQAGRFPACGDVLLEVNGTPVSGLTNRDTLAVVRHFREPIRLKTVKPGKVLNTDLRHYLSLQFQKGSLDHKLQQVIRDNLYLRTIPCTTRQPREGEIPGVDYNFISVEEFRELEESGVLLESGTYDGNYYGTPKPPAEPSPVQPDLVDQVLFDEEFDTEVQRKRTPSVSKMDRTDSTAPEEEEEEERPPVVNGVGEHTDRVDWRRTVPSYHQSAGSMDLQVWNTLDESQEPLPKSWEMAYTETGMVYFIDHNTKTTTWMDPRLARKAKPPEKCDEGGETIFTYTLFSVHHIHQKTQFENPVMEAKKKLVVDSPPARGARGFTRDPAQLQGVILQTALRKSPQGFGFTIIGGDRPDEFLQVKNILPDGPAAHDNRIAPGDVIVDINRACVLGKTHADAVQMFQSIPINQYVDLVLCRGYPLPDDSSSSEEVSGSLIASKDASSSPSTSTPQNVPDGGTLSRHTASVPPMTNGGGRLPHPQLQQQNLPLTLNQEGPDSTLLQPELVSVPLVKGPGGFGFAIADCPLGQKVKMILDAQWCRGLLKGDVIKEINRQNVQTLSHSQVVDILKDLPVGSEVNVLVLRGGESTGRRGHRQEVTNSTETLSQPEAVPGGLPASTSNLRSSSPKPDPSELYLKSRALMDSRPPNTKDLDVFIKRNQESGFGFRVLGGEGPEQPVYIGAIVPLGAAEKDGRLRAGDELLCIDGFPVKGKSHKQVLELMTNAARNGQVMLTVRRKMASTGRSVASALVSSSPSTPPSTHPAQPSRPESFDVTLQRKDNEGFGFVILTSKNKPPPGVIPHKIGRIIEGSPTDQSGQVKVGDRISAVNGQSIMEMSHNDIVQLIKDAGNTVTLTVVPEDDGAPPSGTNSVKQSPSAQHRAVGQQPPSYQDRYTNVHHSASWFNQQHMPRVDPGSDGCLVVELERSQRGFGFSLRGGKEYNMGLYILRLAEEGPALKDGRIHVGDQIVEINGEATQGITHTRAIELIQAGGTKVHLLLRPGQGLVPDHSLNSSSTLCFYMKPEHQ</sequence>
<feature type="region of interest" description="Disordered" evidence="14">
    <location>
        <begin position="909"/>
        <end position="939"/>
    </location>
</feature>
<keyword evidence="19" id="KW-1185">Reference proteome</keyword>
<evidence type="ECO:0000256" key="3">
    <source>
        <dbReference type="ARBA" id="ARBA00007014"/>
    </source>
</evidence>
<dbReference type="InterPro" id="IPR036034">
    <property type="entry name" value="PDZ_sf"/>
</dbReference>
<dbReference type="GO" id="GO:0007165">
    <property type="term" value="P:signal transduction"/>
    <property type="evidence" value="ECO:0007669"/>
    <property type="project" value="TreeGrafter"/>
</dbReference>
<feature type="domain" description="PDZ" evidence="17">
    <location>
        <begin position="705"/>
        <end position="788"/>
    </location>
</feature>
<keyword evidence="12" id="KW-0472">Membrane</keyword>
<evidence type="ECO:0000256" key="7">
    <source>
        <dbReference type="ARBA" id="ARBA00022553"/>
    </source>
</evidence>
<dbReference type="SUPFAM" id="SSF51045">
    <property type="entry name" value="WW domain"/>
    <property type="match status" value="1"/>
</dbReference>
<evidence type="ECO:0000256" key="14">
    <source>
        <dbReference type="SAM" id="MobiDB-lite"/>
    </source>
</evidence>
<dbReference type="PROSITE" id="PS00856">
    <property type="entry name" value="GUANYLATE_KINASE_1"/>
    <property type="match status" value="1"/>
</dbReference>
<keyword evidence="7" id="KW-0597">Phosphoprotein</keyword>
<evidence type="ECO:0000256" key="10">
    <source>
        <dbReference type="ARBA" id="ARBA00022840"/>
    </source>
</evidence>
<dbReference type="InterPro" id="IPR036020">
    <property type="entry name" value="WW_dom_sf"/>
</dbReference>
<feature type="domain" description="Guanylate kinase-like" evidence="16">
    <location>
        <begin position="111"/>
        <end position="187"/>
    </location>
</feature>
<reference evidence="18" key="3">
    <citation type="submission" date="2025-09" db="UniProtKB">
        <authorList>
            <consortium name="Ensembl"/>
        </authorList>
    </citation>
    <scope>IDENTIFICATION</scope>
</reference>
<dbReference type="PROSITE" id="PS50052">
    <property type="entry name" value="GUANYLATE_KINASE_2"/>
    <property type="match status" value="1"/>
</dbReference>
<reference evidence="18" key="1">
    <citation type="submission" date="2014-08" db="EMBL/GenBank/DDBJ databases">
        <authorList>
            <person name="Senf B."/>
            <person name="Petzold A."/>
            <person name="Downie B.R."/>
            <person name="Koch P."/>
            <person name="Platzer M."/>
        </authorList>
    </citation>
    <scope>NUCLEOTIDE SEQUENCE [LARGE SCALE GENOMIC DNA]</scope>
    <source>
        <strain evidence="18">GRZ</strain>
    </source>
</reference>
<feature type="region of interest" description="Disordered" evidence="14">
    <location>
        <begin position="796"/>
        <end position="821"/>
    </location>
</feature>
<dbReference type="SUPFAM" id="SSF50156">
    <property type="entry name" value="PDZ domain-like"/>
    <property type="match status" value="6"/>
</dbReference>
<gene>
    <name evidence="18" type="primary">MAGI3</name>
</gene>
<dbReference type="InterPro" id="IPR008144">
    <property type="entry name" value="Guanylate_kin-like_dom"/>
</dbReference>
<evidence type="ECO:0000256" key="8">
    <source>
        <dbReference type="ARBA" id="ARBA00022737"/>
    </source>
</evidence>
<dbReference type="CDD" id="cd06733">
    <property type="entry name" value="PDZ3_MAGI-1_3-like"/>
    <property type="match status" value="1"/>
</dbReference>
<feature type="region of interest" description="Disordered" evidence="14">
    <location>
        <begin position="637"/>
        <end position="685"/>
    </location>
</feature>
<feature type="compositionally biased region" description="Low complexity" evidence="14">
    <location>
        <begin position="482"/>
        <end position="502"/>
    </location>
</feature>
<comment type="subcellular location">
    <subcellularLocation>
        <location evidence="2">Cell junction</location>
        <location evidence="2">Tight junction</location>
    </subcellularLocation>
    <subcellularLocation>
        <location evidence="1">Cell membrane</location>
        <topology evidence="1">Peripheral membrane protein</topology>
    </subcellularLocation>
</comment>
<dbReference type="Gene3D" id="2.30.42.10">
    <property type="match status" value="6"/>
</dbReference>
<proteinExistence type="inferred from homology"/>
<accession>A0A8C6L9B0</accession>
<dbReference type="FunFam" id="2.30.42.10:FF:000042">
    <property type="entry name" value="Membrane-associated guanylate kinase, WW and PDZ domain-containing protein 3 isoform 1"/>
    <property type="match status" value="1"/>
</dbReference>
<keyword evidence="6" id="KW-1003">Cell membrane</keyword>
<dbReference type="CDD" id="cd06735">
    <property type="entry name" value="PDZ5_MAGI-1_3-like"/>
    <property type="match status" value="1"/>
</dbReference>
<keyword evidence="10" id="KW-0067">ATP-binding</keyword>
<dbReference type="AlphaFoldDB" id="A0A8C6L9B0"/>
<feature type="compositionally biased region" description="Polar residues" evidence="14">
    <location>
        <begin position="917"/>
        <end position="928"/>
    </location>
</feature>
<evidence type="ECO:0000259" key="16">
    <source>
        <dbReference type="PROSITE" id="PS50052"/>
    </source>
</evidence>
<dbReference type="CDD" id="cd06734">
    <property type="entry name" value="PDZ4_MAGI-1_3-like"/>
    <property type="match status" value="1"/>
</dbReference>
<evidence type="ECO:0000256" key="4">
    <source>
        <dbReference type="ARBA" id="ARBA00016171"/>
    </source>
</evidence>
<dbReference type="PROSITE" id="PS50020">
    <property type="entry name" value="WW_DOMAIN_2"/>
    <property type="match status" value="1"/>
</dbReference>
<dbReference type="InterPro" id="IPR001478">
    <property type="entry name" value="PDZ"/>
</dbReference>
<dbReference type="CDD" id="cd06731">
    <property type="entry name" value="PDZ1_MAGI-1_3-like"/>
    <property type="match status" value="1"/>
</dbReference>
<dbReference type="PANTHER" id="PTHR10316">
    <property type="entry name" value="MEMBRANE ASSOCIATED GUANYLATE KINASE-RELATED"/>
    <property type="match status" value="1"/>
</dbReference>
<feature type="domain" description="PDZ" evidence="17">
    <location>
        <begin position="971"/>
        <end position="1053"/>
    </location>
</feature>
<dbReference type="SMART" id="SM00228">
    <property type="entry name" value="PDZ"/>
    <property type="match status" value="6"/>
</dbReference>
<evidence type="ECO:0000256" key="5">
    <source>
        <dbReference type="ARBA" id="ARBA00022427"/>
    </source>
</evidence>
<comment type="similarity">
    <text evidence="3">Belongs to the MAGUK family.</text>
</comment>
<evidence type="ECO:0000259" key="15">
    <source>
        <dbReference type="PROSITE" id="PS50020"/>
    </source>
</evidence>
<dbReference type="FunFam" id="2.30.42.10:FF:000006">
    <property type="entry name" value="Membrane associated guanylate kinase, WW and PDZ domain containing 1"/>
    <property type="match status" value="1"/>
</dbReference>
<evidence type="ECO:0000256" key="9">
    <source>
        <dbReference type="ARBA" id="ARBA00022741"/>
    </source>
</evidence>
<evidence type="ECO:0000256" key="6">
    <source>
        <dbReference type="ARBA" id="ARBA00022475"/>
    </source>
</evidence>